<keyword evidence="3" id="KW-1185">Reference proteome</keyword>
<dbReference type="EMBL" id="VZRB01000014">
    <property type="protein sequence ID" value="KAB1144705.1"/>
    <property type="molecule type" value="Genomic_DNA"/>
</dbReference>
<keyword evidence="1" id="KW-1133">Transmembrane helix</keyword>
<feature type="transmembrane region" description="Helical" evidence="1">
    <location>
        <begin position="142"/>
        <end position="162"/>
    </location>
</feature>
<keyword evidence="1" id="KW-0472">Membrane</keyword>
<dbReference type="Proteomes" id="UP000442707">
    <property type="component" value="Unassembled WGS sequence"/>
</dbReference>
<sequence>MNTGQQLEFQAACGHLLAVPADRAGQDVRCPHCHRVVRVSPPDVPYASAVAAPEPVPVPLPVPAAAPESAALSALYGTLLVGGLAGAALIYLVLFNDLSESQLVTFTPLWFFPVVFGLYGFVSQRLLRLLAAGRARTLGEAARTSIDVGGVWALLGMFPFLVLKWRSSLLVSMVAALFWAVLLWLFFAAVFPVL</sequence>
<feature type="transmembrane region" description="Helical" evidence="1">
    <location>
        <begin position="103"/>
        <end position="122"/>
    </location>
</feature>
<comment type="caution">
    <text evidence="2">The sequence shown here is derived from an EMBL/GenBank/DDBJ whole genome shotgun (WGS) entry which is preliminary data.</text>
</comment>
<accession>A0A6H9V0G1</accession>
<keyword evidence="1" id="KW-0812">Transmembrane</keyword>
<feature type="transmembrane region" description="Helical" evidence="1">
    <location>
        <begin position="70"/>
        <end position="94"/>
    </location>
</feature>
<reference evidence="2 3" key="1">
    <citation type="submission" date="2019-09" db="EMBL/GenBank/DDBJ databases">
        <title>Screening of Novel Bioactive Compounds from Soil-Associated.</title>
        <authorList>
            <person name="Zhao S."/>
        </authorList>
    </citation>
    <scope>NUCLEOTIDE SEQUENCE [LARGE SCALE GENOMIC DNA]</scope>
    <source>
        <strain evidence="2 3">HIT-DPA4</strain>
    </source>
</reference>
<name>A0A6H9V0G1_9ACTN</name>
<evidence type="ECO:0000256" key="1">
    <source>
        <dbReference type="SAM" id="Phobius"/>
    </source>
</evidence>
<organism evidence="2 3">
    <name type="scientific">Streptomyces luteolifulvus</name>
    <dbReference type="NCBI Taxonomy" id="2615112"/>
    <lineage>
        <taxon>Bacteria</taxon>
        <taxon>Bacillati</taxon>
        <taxon>Actinomycetota</taxon>
        <taxon>Actinomycetes</taxon>
        <taxon>Kitasatosporales</taxon>
        <taxon>Streptomycetaceae</taxon>
        <taxon>Streptomyces</taxon>
    </lineage>
</organism>
<gene>
    <name evidence="2" type="ORF">F7R91_20910</name>
</gene>
<dbReference type="AlphaFoldDB" id="A0A6H9V0G1"/>
<evidence type="ECO:0000313" key="3">
    <source>
        <dbReference type="Proteomes" id="UP000442707"/>
    </source>
</evidence>
<feature type="transmembrane region" description="Helical" evidence="1">
    <location>
        <begin position="169"/>
        <end position="191"/>
    </location>
</feature>
<protein>
    <submittedName>
        <fullName evidence="2">Uncharacterized protein</fullName>
    </submittedName>
</protein>
<proteinExistence type="predicted"/>
<evidence type="ECO:0000313" key="2">
    <source>
        <dbReference type="EMBL" id="KAB1144705.1"/>
    </source>
</evidence>